<feature type="signal peptide" evidence="1">
    <location>
        <begin position="1"/>
        <end position="30"/>
    </location>
</feature>
<name>A0ABW1AXU4_9RHOO</name>
<accession>A0ABW1AXU4</accession>
<dbReference type="Proteomes" id="UP001595974">
    <property type="component" value="Unassembled WGS sequence"/>
</dbReference>
<keyword evidence="3" id="KW-1185">Reference proteome</keyword>
<dbReference type="NCBIfam" id="TIGR01690">
    <property type="entry name" value="ICE_RAQPRD"/>
    <property type="match status" value="1"/>
</dbReference>
<comment type="caution">
    <text evidence="2">The sequence shown here is derived from an EMBL/GenBank/DDBJ whole genome shotgun (WGS) entry which is preliminary data.</text>
</comment>
<evidence type="ECO:0000313" key="2">
    <source>
        <dbReference type="EMBL" id="MFC5772045.1"/>
    </source>
</evidence>
<organism evidence="2 3">
    <name type="scientific">Thauera sinica</name>
    <dbReference type="NCBI Taxonomy" id="2665146"/>
    <lineage>
        <taxon>Bacteria</taxon>
        <taxon>Pseudomonadati</taxon>
        <taxon>Pseudomonadota</taxon>
        <taxon>Betaproteobacteria</taxon>
        <taxon>Rhodocyclales</taxon>
        <taxon>Zoogloeaceae</taxon>
        <taxon>Thauera</taxon>
    </lineage>
</organism>
<dbReference type="Pfam" id="PF09686">
    <property type="entry name" value="Plasmid_RAQPRD"/>
    <property type="match status" value="1"/>
</dbReference>
<keyword evidence="1" id="KW-0732">Signal</keyword>
<reference evidence="3" key="1">
    <citation type="journal article" date="2019" name="Int. J. Syst. Evol. Microbiol.">
        <title>The Global Catalogue of Microorganisms (GCM) 10K type strain sequencing project: providing services to taxonomists for standard genome sequencing and annotation.</title>
        <authorList>
            <consortium name="The Broad Institute Genomics Platform"/>
            <consortium name="The Broad Institute Genome Sequencing Center for Infectious Disease"/>
            <person name="Wu L."/>
            <person name="Ma J."/>
        </authorList>
    </citation>
    <scope>NUCLEOTIDE SEQUENCE [LARGE SCALE GENOMIC DNA]</scope>
    <source>
        <strain evidence="3">SHR3</strain>
    </source>
</reference>
<feature type="chain" id="PRO_5045535578" evidence="1">
    <location>
        <begin position="31"/>
        <end position="120"/>
    </location>
</feature>
<evidence type="ECO:0000313" key="3">
    <source>
        <dbReference type="Proteomes" id="UP001595974"/>
    </source>
</evidence>
<evidence type="ECO:0000256" key="1">
    <source>
        <dbReference type="SAM" id="SignalP"/>
    </source>
</evidence>
<sequence length="120" mass="13560">MFQISCHACGQRHWMALLVVALSVWQPATAADAIEREQLAALVRQLDLIERLTEHAASIAPQQRARYYFDYARLHEDVQRVRSGIRDYLTPARAQPRDPAVLLGDYRQPVTPVAAPEDAP</sequence>
<proteinExistence type="predicted"/>
<dbReference type="RefSeq" id="WP_096452039.1">
    <property type="nucleotide sequence ID" value="NZ_JBHSOG010000102.1"/>
</dbReference>
<dbReference type="EMBL" id="JBHSOG010000102">
    <property type="protein sequence ID" value="MFC5772045.1"/>
    <property type="molecule type" value="Genomic_DNA"/>
</dbReference>
<protein>
    <submittedName>
        <fullName evidence="2">RAQPRD family integrative conjugative element protein</fullName>
    </submittedName>
</protein>
<dbReference type="InterPro" id="IPR019110">
    <property type="entry name" value="Uncharacterised_RAQPRD"/>
</dbReference>
<gene>
    <name evidence="2" type="ORF">ACFPTN_21905</name>
</gene>